<dbReference type="PANTHER" id="PTHR48106">
    <property type="entry name" value="QUINONE OXIDOREDUCTASE PIG3-RELATED"/>
    <property type="match status" value="1"/>
</dbReference>
<dbReference type="Gene3D" id="3.90.180.10">
    <property type="entry name" value="Medium-chain alcohol dehydrogenases, catalytic domain"/>
    <property type="match status" value="1"/>
</dbReference>
<dbReference type="InterPro" id="IPR013149">
    <property type="entry name" value="ADH-like_C"/>
</dbReference>
<dbReference type="Proteomes" id="UP001156882">
    <property type="component" value="Unassembled WGS sequence"/>
</dbReference>
<protein>
    <submittedName>
        <fullName evidence="4">Alcohol dehydrogenase</fullName>
    </submittedName>
</protein>
<gene>
    <name evidence="4" type="ORF">GCM10007874_66100</name>
</gene>
<accession>A0ABQ6CTZ3</accession>
<evidence type="ECO:0000313" key="4">
    <source>
        <dbReference type="EMBL" id="GLS23589.1"/>
    </source>
</evidence>
<keyword evidence="1" id="KW-0521">NADP</keyword>
<dbReference type="Pfam" id="PF00107">
    <property type="entry name" value="ADH_zinc_N"/>
    <property type="match status" value="1"/>
</dbReference>
<dbReference type="PANTHER" id="PTHR48106:SF18">
    <property type="entry name" value="QUINONE OXIDOREDUCTASE PIG3"/>
    <property type="match status" value="1"/>
</dbReference>
<dbReference type="InterPro" id="IPR020843">
    <property type="entry name" value="ER"/>
</dbReference>
<dbReference type="Gene3D" id="3.40.50.720">
    <property type="entry name" value="NAD(P)-binding Rossmann-like Domain"/>
    <property type="match status" value="1"/>
</dbReference>
<dbReference type="EMBL" id="BSPC01000076">
    <property type="protein sequence ID" value="GLS23589.1"/>
    <property type="molecule type" value="Genomic_DNA"/>
</dbReference>
<evidence type="ECO:0000259" key="3">
    <source>
        <dbReference type="SMART" id="SM00829"/>
    </source>
</evidence>
<dbReference type="InterPro" id="IPR036291">
    <property type="entry name" value="NAD(P)-bd_dom_sf"/>
</dbReference>
<evidence type="ECO:0000256" key="1">
    <source>
        <dbReference type="ARBA" id="ARBA00022857"/>
    </source>
</evidence>
<evidence type="ECO:0000313" key="5">
    <source>
        <dbReference type="Proteomes" id="UP001156882"/>
    </source>
</evidence>
<comment type="caution">
    <text evidence="4">The sequence shown here is derived from an EMBL/GenBank/DDBJ whole genome shotgun (WGS) entry which is preliminary data.</text>
</comment>
<sequence>MRAIVIKQYGGPDVLSIEERPDPKPQPGHVLIEVKAFGVNHAETHMREGNWPEATEISGIECVGLVKADPDGRLAPGQKVVAFMGGLGRSINGSYAELTSVPAGNVLPVKTGLAWDTLAAIPESYATAWAALHGNLDLKAGQTLVIRGATSALGQAALNIAAHAGARVIATTRNPQRAETLEALGAREVVLEAPDLPQRVRDRHPQGVDAVLELVGNSTVVGSLAMIRRHGRLCLAGFLGGLDPIPIFMPVMQLPSGVHFSFFGSFMFGAPAFPTSEVPMQAIVERVEDGTYKAEPARVFRFEEIREAHRLMEAGAANGKIVVRL</sequence>
<dbReference type="Pfam" id="PF08240">
    <property type="entry name" value="ADH_N"/>
    <property type="match status" value="1"/>
</dbReference>
<dbReference type="SUPFAM" id="SSF50129">
    <property type="entry name" value="GroES-like"/>
    <property type="match status" value="1"/>
</dbReference>
<evidence type="ECO:0000256" key="2">
    <source>
        <dbReference type="ARBA" id="ARBA00023002"/>
    </source>
</evidence>
<dbReference type="InterPro" id="IPR011032">
    <property type="entry name" value="GroES-like_sf"/>
</dbReference>
<proteinExistence type="predicted"/>
<dbReference type="SMART" id="SM00829">
    <property type="entry name" value="PKS_ER"/>
    <property type="match status" value="1"/>
</dbReference>
<dbReference type="RefSeq" id="WP_284316522.1">
    <property type="nucleotide sequence ID" value="NZ_BSPC01000076.1"/>
</dbReference>
<dbReference type="InterPro" id="IPR013154">
    <property type="entry name" value="ADH-like_N"/>
</dbReference>
<organism evidence="4 5">
    <name type="scientific">Labrys miyagiensis</name>
    <dbReference type="NCBI Taxonomy" id="346912"/>
    <lineage>
        <taxon>Bacteria</taxon>
        <taxon>Pseudomonadati</taxon>
        <taxon>Pseudomonadota</taxon>
        <taxon>Alphaproteobacteria</taxon>
        <taxon>Hyphomicrobiales</taxon>
        <taxon>Xanthobacteraceae</taxon>
        <taxon>Labrys</taxon>
    </lineage>
</organism>
<keyword evidence="2" id="KW-0560">Oxidoreductase</keyword>
<keyword evidence="5" id="KW-1185">Reference proteome</keyword>
<dbReference type="SUPFAM" id="SSF51735">
    <property type="entry name" value="NAD(P)-binding Rossmann-fold domains"/>
    <property type="match status" value="1"/>
</dbReference>
<reference evidence="5" key="1">
    <citation type="journal article" date="2019" name="Int. J. Syst. Evol. Microbiol.">
        <title>The Global Catalogue of Microorganisms (GCM) 10K type strain sequencing project: providing services to taxonomists for standard genome sequencing and annotation.</title>
        <authorList>
            <consortium name="The Broad Institute Genomics Platform"/>
            <consortium name="The Broad Institute Genome Sequencing Center for Infectious Disease"/>
            <person name="Wu L."/>
            <person name="Ma J."/>
        </authorList>
    </citation>
    <scope>NUCLEOTIDE SEQUENCE [LARGE SCALE GENOMIC DNA]</scope>
    <source>
        <strain evidence="5">NBRC 101365</strain>
    </source>
</reference>
<name>A0ABQ6CTZ3_9HYPH</name>
<feature type="domain" description="Enoyl reductase (ER)" evidence="3">
    <location>
        <begin position="10"/>
        <end position="323"/>
    </location>
</feature>